<dbReference type="EMBL" id="ANIK01000039">
    <property type="protein sequence ID" value="EMJ95121.1"/>
    <property type="molecule type" value="Genomic_DNA"/>
</dbReference>
<dbReference type="AlphaFoldDB" id="M6CX82"/>
<dbReference type="PATRIC" id="fig|1218565.3.peg.2109"/>
<comment type="caution">
    <text evidence="1">The sequence shown here is derived from an EMBL/GenBank/DDBJ whole genome shotgun (WGS) entry which is preliminary data.</text>
</comment>
<gene>
    <name evidence="1" type="ORF">LEP1GSC194_2197</name>
</gene>
<protein>
    <submittedName>
        <fullName evidence="1">Uncharacterized protein</fullName>
    </submittedName>
</protein>
<reference evidence="1 2" key="1">
    <citation type="submission" date="2013-01" db="EMBL/GenBank/DDBJ databases">
        <authorList>
            <person name="Harkins D.M."/>
            <person name="Durkin A.S."/>
            <person name="Brinkac L.M."/>
            <person name="Haft D.H."/>
            <person name="Selengut J.D."/>
            <person name="Sanka R."/>
            <person name="DePew J."/>
            <person name="Purushe J."/>
            <person name="Galloway R.L."/>
            <person name="Vinetz J.M."/>
            <person name="Sutton G.G."/>
            <person name="Nierman W.C."/>
            <person name="Fouts D.E."/>
        </authorList>
    </citation>
    <scope>NUCLEOTIDE SEQUENCE [LARGE SCALE GENOMIC DNA]</scope>
    <source>
        <strain evidence="1 2">79601</strain>
    </source>
</reference>
<sequence>FGIFTDSNQDGVPDWCNIKNQKDDKFDLNCWWSLASKQFSQHVPIKDLPGDSSKDVMTSARIMSSRINDFCSVPRDQHNSSVMCYNFTSADQYKSSPGFNYATRLMEAKGLMSKDGNSLCAAEVRSQGKTMRLSCVSRSLKSTTGFSSVFSTVDFEDYRNVLDEKRAKIVYSNGRSLFCMVGEDAAACMPLNQNGQTCQRVPQVQKSSLRSDLTGLENYQGKNECLALNNKDRCYREDGMCYKWDY</sequence>
<accession>M6CX82</accession>
<feature type="non-terminal residue" evidence="1">
    <location>
        <position position="1"/>
    </location>
</feature>
<evidence type="ECO:0000313" key="1">
    <source>
        <dbReference type="EMBL" id="EMJ95121.1"/>
    </source>
</evidence>
<dbReference type="Proteomes" id="UP000011988">
    <property type="component" value="Unassembled WGS sequence"/>
</dbReference>
<evidence type="ECO:0000313" key="2">
    <source>
        <dbReference type="Proteomes" id="UP000011988"/>
    </source>
</evidence>
<name>M6CX82_9LEPT</name>
<proteinExistence type="predicted"/>
<organism evidence="1 2">
    <name type="scientific">Leptospira alstonii serovar Sichuan str. 79601</name>
    <dbReference type="NCBI Taxonomy" id="1218565"/>
    <lineage>
        <taxon>Bacteria</taxon>
        <taxon>Pseudomonadati</taxon>
        <taxon>Spirochaetota</taxon>
        <taxon>Spirochaetia</taxon>
        <taxon>Leptospirales</taxon>
        <taxon>Leptospiraceae</taxon>
        <taxon>Leptospira</taxon>
    </lineage>
</organism>